<dbReference type="RefSeq" id="WP_382421200.1">
    <property type="nucleotide sequence ID" value="NZ_JBHSCW010000003.1"/>
</dbReference>
<reference evidence="4" key="1">
    <citation type="journal article" date="2019" name="Int. J. Syst. Evol. Microbiol.">
        <title>The Global Catalogue of Microorganisms (GCM) 10K type strain sequencing project: providing services to taxonomists for standard genome sequencing and annotation.</title>
        <authorList>
            <consortium name="The Broad Institute Genomics Platform"/>
            <consortium name="The Broad Institute Genome Sequencing Center for Infectious Disease"/>
            <person name="Wu L."/>
            <person name="Ma J."/>
        </authorList>
    </citation>
    <scope>NUCLEOTIDE SEQUENCE [LARGE SCALE GENOMIC DNA]</scope>
    <source>
        <strain evidence="4">CECT 8472</strain>
    </source>
</reference>
<proteinExistence type="predicted"/>
<feature type="domain" description="Methyltransferase type 11" evidence="2">
    <location>
        <begin position="68"/>
        <end position="166"/>
    </location>
</feature>
<protein>
    <submittedName>
        <fullName evidence="3">Methyltransferase domain-containing protein</fullName>
    </submittedName>
</protein>
<dbReference type="GO" id="GO:0008168">
    <property type="term" value="F:methyltransferase activity"/>
    <property type="evidence" value="ECO:0007669"/>
    <property type="project" value="UniProtKB-KW"/>
</dbReference>
<dbReference type="Gene3D" id="3.40.50.150">
    <property type="entry name" value="Vaccinia Virus protein VP39"/>
    <property type="match status" value="1"/>
</dbReference>
<evidence type="ECO:0000259" key="2">
    <source>
        <dbReference type="Pfam" id="PF08241"/>
    </source>
</evidence>
<dbReference type="PANTHER" id="PTHR44068:SF11">
    <property type="entry name" value="GERANYL DIPHOSPHATE 2-C-METHYLTRANSFERASE"/>
    <property type="match status" value="1"/>
</dbReference>
<dbReference type="Proteomes" id="UP001595799">
    <property type="component" value="Unassembled WGS sequence"/>
</dbReference>
<dbReference type="EMBL" id="JBHSCW010000003">
    <property type="protein sequence ID" value="MFC4350855.1"/>
    <property type="molecule type" value="Genomic_DNA"/>
</dbReference>
<evidence type="ECO:0000313" key="3">
    <source>
        <dbReference type="EMBL" id="MFC4350855.1"/>
    </source>
</evidence>
<dbReference type="InterPro" id="IPR029063">
    <property type="entry name" value="SAM-dependent_MTases_sf"/>
</dbReference>
<evidence type="ECO:0000313" key="4">
    <source>
        <dbReference type="Proteomes" id="UP001595799"/>
    </source>
</evidence>
<gene>
    <name evidence="3" type="ORF">ACFOW6_04780</name>
</gene>
<evidence type="ECO:0000256" key="1">
    <source>
        <dbReference type="ARBA" id="ARBA00022679"/>
    </source>
</evidence>
<organism evidence="3 4">
    <name type="scientific">Fodinicurvata halophila</name>
    <dbReference type="NCBI Taxonomy" id="1419723"/>
    <lineage>
        <taxon>Bacteria</taxon>
        <taxon>Pseudomonadati</taxon>
        <taxon>Pseudomonadota</taxon>
        <taxon>Alphaproteobacteria</taxon>
        <taxon>Rhodospirillales</taxon>
        <taxon>Rhodovibrionaceae</taxon>
        <taxon>Fodinicurvata</taxon>
    </lineage>
</organism>
<comment type="caution">
    <text evidence="3">The sequence shown here is derived from an EMBL/GenBank/DDBJ whole genome shotgun (WGS) entry which is preliminary data.</text>
</comment>
<keyword evidence="3" id="KW-0489">Methyltransferase</keyword>
<keyword evidence="1" id="KW-0808">Transferase</keyword>
<keyword evidence="4" id="KW-1185">Reference proteome</keyword>
<sequence>MDTDIGKIVRETKAYYDGAADEIYRDIWGENIHIGYFSSPDESLIDAMVRSNEQMADRVTLGPNDRVLDVGCGYGALARFLARRFSCEVLATNISDRELAHGRELTAKEGLDELVSFEWADFHDLQYEDNSFDSYWSQEAFLHAVDKERVVEEAYRVLKPGGTLVFTDLLVRKGTPQEDREKIYDRVKSPDMWDTEDYMGALKKAGFSLAHHADWSENVAPTYNWVRTQLENRRKEFERRIGKQVVDKTSDALKFWVDSGNANKIGWEFFLATKPH</sequence>
<dbReference type="SUPFAM" id="SSF53335">
    <property type="entry name" value="S-adenosyl-L-methionine-dependent methyltransferases"/>
    <property type="match status" value="1"/>
</dbReference>
<dbReference type="Pfam" id="PF08241">
    <property type="entry name" value="Methyltransf_11"/>
    <property type="match status" value="1"/>
</dbReference>
<dbReference type="CDD" id="cd02440">
    <property type="entry name" value="AdoMet_MTases"/>
    <property type="match status" value="1"/>
</dbReference>
<accession>A0ABV8UI21</accession>
<dbReference type="InterPro" id="IPR050447">
    <property type="entry name" value="Erg6_SMT_methyltransf"/>
</dbReference>
<dbReference type="InterPro" id="IPR013216">
    <property type="entry name" value="Methyltransf_11"/>
</dbReference>
<name>A0ABV8UI21_9PROT</name>
<dbReference type="GO" id="GO:0032259">
    <property type="term" value="P:methylation"/>
    <property type="evidence" value="ECO:0007669"/>
    <property type="project" value="UniProtKB-KW"/>
</dbReference>
<dbReference type="PANTHER" id="PTHR44068">
    <property type="entry name" value="ZGC:194242"/>
    <property type="match status" value="1"/>
</dbReference>